<dbReference type="Pfam" id="PF03055">
    <property type="entry name" value="RPE65"/>
    <property type="match status" value="1"/>
</dbReference>
<reference evidence="6 7" key="1">
    <citation type="journal article" date="2024" name="Chem. Sci.">
        <title>Discovery of megapolipeptins by genome mining of a Burkholderiales bacteria collection.</title>
        <authorList>
            <person name="Paulo B.S."/>
            <person name="Recchia M.J.J."/>
            <person name="Lee S."/>
            <person name="Fergusson C.H."/>
            <person name="Romanowski S.B."/>
            <person name="Hernandez A."/>
            <person name="Krull N."/>
            <person name="Liu D.Y."/>
            <person name="Cavanagh H."/>
            <person name="Bos A."/>
            <person name="Gray C.A."/>
            <person name="Murphy B.T."/>
            <person name="Linington R.G."/>
            <person name="Eustaquio A.S."/>
        </authorList>
    </citation>
    <scope>NUCLEOTIDE SEQUENCE [LARGE SCALE GENOMIC DNA]</scope>
    <source>
        <strain evidence="6 7">RL17-350-BIC-A</strain>
    </source>
</reference>
<evidence type="ECO:0000256" key="2">
    <source>
        <dbReference type="ARBA" id="ARBA00006787"/>
    </source>
</evidence>
<dbReference type="InterPro" id="IPR004294">
    <property type="entry name" value="Carotenoid_Oase"/>
</dbReference>
<accession>A0ABW9AQ75</accession>
<comment type="caution">
    <text evidence="6">The sequence shown here is derived from an EMBL/GenBank/DDBJ whole genome shotgun (WGS) entry which is preliminary data.</text>
</comment>
<evidence type="ECO:0000313" key="6">
    <source>
        <dbReference type="EMBL" id="MFM0001719.1"/>
    </source>
</evidence>
<evidence type="ECO:0000256" key="4">
    <source>
        <dbReference type="ARBA" id="ARBA00023002"/>
    </source>
</evidence>
<gene>
    <name evidence="6" type="ORF">PQR57_11880</name>
</gene>
<keyword evidence="4" id="KW-0560">Oxidoreductase</keyword>
<keyword evidence="5" id="KW-0408">Iron</keyword>
<comment type="similarity">
    <text evidence="2">Belongs to the carotenoid oxygenase family.</text>
</comment>
<evidence type="ECO:0000313" key="7">
    <source>
        <dbReference type="Proteomes" id="UP001629230"/>
    </source>
</evidence>
<dbReference type="EMBL" id="JAQQEZ010000006">
    <property type="protein sequence ID" value="MFM0001719.1"/>
    <property type="molecule type" value="Genomic_DNA"/>
</dbReference>
<dbReference type="Proteomes" id="UP001629230">
    <property type="component" value="Unassembled WGS sequence"/>
</dbReference>
<keyword evidence="3" id="KW-0479">Metal-binding</keyword>
<proteinExistence type="inferred from homology"/>
<name>A0ABW9AQ75_9BURK</name>
<keyword evidence="7" id="KW-1185">Reference proteome</keyword>
<dbReference type="PANTHER" id="PTHR10543">
    <property type="entry name" value="BETA-CAROTENE DIOXYGENASE"/>
    <property type="match status" value="1"/>
</dbReference>
<protein>
    <submittedName>
        <fullName evidence="6">Carotenoid oxygenase family protein</fullName>
    </submittedName>
</protein>
<evidence type="ECO:0000256" key="5">
    <source>
        <dbReference type="ARBA" id="ARBA00023004"/>
    </source>
</evidence>
<comment type="cofactor">
    <cofactor evidence="1">
        <name>Fe(2+)</name>
        <dbReference type="ChEBI" id="CHEBI:29033"/>
    </cofactor>
</comment>
<sequence>MNERLKMNGYRANLAPIDFEVDCGPLPVRGELPSGLAGVLVRNGPNPLRPDPVQHWFAEHGMVHCFEFANGGVTYRDRWVRTQRWLAEQAGVVAHVGAFGARPEQRWKFRTACRTVFTAGWRRANSPREQRVTPEHAS</sequence>
<organism evidence="6 7">
    <name type="scientific">Paraburkholderia dipogonis</name>
    <dbReference type="NCBI Taxonomy" id="1211383"/>
    <lineage>
        <taxon>Bacteria</taxon>
        <taxon>Pseudomonadati</taxon>
        <taxon>Pseudomonadota</taxon>
        <taxon>Betaproteobacteria</taxon>
        <taxon>Burkholderiales</taxon>
        <taxon>Burkholderiaceae</taxon>
        <taxon>Paraburkholderia</taxon>
    </lineage>
</organism>
<evidence type="ECO:0000256" key="1">
    <source>
        <dbReference type="ARBA" id="ARBA00001954"/>
    </source>
</evidence>
<dbReference type="RefSeq" id="WP_408177189.1">
    <property type="nucleotide sequence ID" value="NZ_JAQQEZ010000006.1"/>
</dbReference>
<dbReference type="PANTHER" id="PTHR10543:SF89">
    <property type="entry name" value="CAROTENOID 9,10(9',10')-CLEAVAGE DIOXYGENASE 1"/>
    <property type="match status" value="1"/>
</dbReference>
<evidence type="ECO:0000256" key="3">
    <source>
        <dbReference type="ARBA" id="ARBA00022723"/>
    </source>
</evidence>